<dbReference type="RefSeq" id="WP_305107299.1">
    <property type="nucleotide sequence ID" value="NZ_JAUTWS010000048.1"/>
</dbReference>
<keyword evidence="3" id="KW-1185">Reference proteome</keyword>
<evidence type="ECO:0000313" key="2">
    <source>
        <dbReference type="EMBL" id="MDO9712444.1"/>
    </source>
</evidence>
<accession>A0ABT9E8D4</accession>
<name>A0ABT9E8D4_9PROT</name>
<sequence>MAGRRPKPTQLKLVAGNAGKRPLNAAEPQPRRELPSPPAHLSPQARVAWGRFSALLDRIGVLTEADATALEQMAETYAEIIWLRADIEDNGRFQTVKTKAGGEMERLRPAYTALMDADRRLKAWLVEFGTTPAARSKVKGNGGEEQEDPAAAYFQ</sequence>
<feature type="region of interest" description="Disordered" evidence="1">
    <location>
        <begin position="134"/>
        <end position="155"/>
    </location>
</feature>
<dbReference type="Proteomes" id="UP001243009">
    <property type="component" value="Unassembled WGS sequence"/>
</dbReference>
<evidence type="ECO:0000256" key="1">
    <source>
        <dbReference type="SAM" id="MobiDB-lite"/>
    </source>
</evidence>
<organism evidence="2 3">
    <name type="scientific">Paracraurococcus lichenis</name>
    <dbReference type="NCBI Taxonomy" id="3064888"/>
    <lineage>
        <taxon>Bacteria</taxon>
        <taxon>Pseudomonadati</taxon>
        <taxon>Pseudomonadota</taxon>
        <taxon>Alphaproteobacteria</taxon>
        <taxon>Acetobacterales</taxon>
        <taxon>Roseomonadaceae</taxon>
        <taxon>Paracraurococcus</taxon>
    </lineage>
</organism>
<protein>
    <submittedName>
        <fullName evidence="2">Phage terminase small subunit P27 family</fullName>
    </submittedName>
</protein>
<gene>
    <name evidence="2" type="ORF">Q7A36_29145</name>
</gene>
<evidence type="ECO:0000313" key="3">
    <source>
        <dbReference type="Proteomes" id="UP001243009"/>
    </source>
</evidence>
<feature type="region of interest" description="Disordered" evidence="1">
    <location>
        <begin position="1"/>
        <end position="42"/>
    </location>
</feature>
<dbReference type="Pfam" id="PF05119">
    <property type="entry name" value="Terminase_4"/>
    <property type="match status" value="1"/>
</dbReference>
<dbReference type="InterPro" id="IPR006448">
    <property type="entry name" value="Phage_term_ssu_P27"/>
</dbReference>
<proteinExistence type="predicted"/>
<reference evidence="2 3" key="1">
    <citation type="submission" date="2023-08" db="EMBL/GenBank/DDBJ databases">
        <title>The draft genome sequence of Paracraurococcus sp. LOR1-02.</title>
        <authorList>
            <person name="Kingkaew E."/>
            <person name="Tanasupawat S."/>
        </authorList>
    </citation>
    <scope>NUCLEOTIDE SEQUENCE [LARGE SCALE GENOMIC DNA]</scope>
    <source>
        <strain evidence="2 3">LOR1-02</strain>
    </source>
</reference>
<dbReference type="NCBIfam" id="TIGR01558">
    <property type="entry name" value="sm_term_P27"/>
    <property type="match status" value="1"/>
</dbReference>
<dbReference type="EMBL" id="JAUTWS010000048">
    <property type="protein sequence ID" value="MDO9712444.1"/>
    <property type="molecule type" value="Genomic_DNA"/>
</dbReference>
<comment type="caution">
    <text evidence="2">The sequence shown here is derived from an EMBL/GenBank/DDBJ whole genome shotgun (WGS) entry which is preliminary data.</text>
</comment>